<feature type="transmembrane region" description="Helical" evidence="7">
    <location>
        <begin position="121"/>
        <end position="140"/>
    </location>
</feature>
<feature type="transmembrane region" description="Helical" evidence="7">
    <location>
        <begin position="246"/>
        <end position="270"/>
    </location>
</feature>
<comment type="similarity">
    <text evidence="5">Belongs to the SAT4 family.</text>
</comment>
<feature type="transmembrane region" description="Helical" evidence="7">
    <location>
        <begin position="49"/>
        <end position="76"/>
    </location>
</feature>
<feature type="domain" description="Rhodopsin" evidence="8">
    <location>
        <begin position="33"/>
        <end position="271"/>
    </location>
</feature>
<keyword evidence="3 7" id="KW-1133">Transmembrane helix</keyword>
<dbReference type="GeneID" id="39605193"/>
<feature type="transmembrane region" description="Helical" evidence="7">
    <location>
        <begin position="176"/>
        <end position="195"/>
    </location>
</feature>
<organism evidence="9 10">
    <name type="scientific">Verticillium nonalfalfae</name>
    <dbReference type="NCBI Taxonomy" id="1051616"/>
    <lineage>
        <taxon>Eukaryota</taxon>
        <taxon>Fungi</taxon>
        <taxon>Dikarya</taxon>
        <taxon>Ascomycota</taxon>
        <taxon>Pezizomycotina</taxon>
        <taxon>Sordariomycetes</taxon>
        <taxon>Hypocreomycetidae</taxon>
        <taxon>Glomerellales</taxon>
        <taxon>Plectosphaerellaceae</taxon>
        <taxon>Verticillium</taxon>
    </lineage>
</organism>
<dbReference type="InterPro" id="IPR049326">
    <property type="entry name" value="Rhodopsin_dom_fungi"/>
</dbReference>
<evidence type="ECO:0000256" key="1">
    <source>
        <dbReference type="ARBA" id="ARBA00004141"/>
    </source>
</evidence>
<comment type="caution">
    <text evidence="9">The sequence shown here is derived from an EMBL/GenBank/DDBJ whole genome shotgun (WGS) entry which is preliminary data.</text>
</comment>
<keyword evidence="10" id="KW-1185">Reference proteome</keyword>
<accession>A0A3M9YGT5</accession>
<evidence type="ECO:0000256" key="7">
    <source>
        <dbReference type="SAM" id="Phobius"/>
    </source>
</evidence>
<dbReference type="AlphaFoldDB" id="A0A3M9YGT5"/>
<dbReference type="InterPro" id="IPR052337">
    <property type="entry name" value="SAT4-like"/>
</dbReference>
<feature type="region of interest" description="Disordered" evidence="6">
    <location>
        <begin position="308"/>
        <end position="332"/>
    </location>
</feature>
<name>A0A3M9YGT5_9PEZI</name>
<feature type="transmembrane region" description="Helical" evidence="7">
    <location>
        <begin position="96"/>
        <end position="114"/>
    </location>
</feature>
<evidence type="ECO:0000313" key="10">
    <source>
        <dbReference type="Proteomes" id="UP000267145"/>
    </source>
</evidence>
<dbReference type="GO" id="GO:0016020">
    <property type="term" value="C:membrane"/>
    <property type="evidence" value="ECO:0007669"/>
    <property type="project" value="UniProtKB-SubCell"/>
</dbReference>
<dbReference type="Pfam" id="PF20684">
    <property type="entry name" value="Fung_rhodopsin"/>
    <property type="match status" value="1"/>
</dbReference>
<dbReference type="PANTHER" id="PTHR33048">
    <property type="entry name" value="PTH11-LIKE INTEGRAL MEMBRANE PROTEIN (AFU_ORTHOLOGUE AFUA_5G11245)"/>
    <property type="match status" value="1"/>
</dbReference>
<reference evidence="9 10" key="1">
    <citation type="submission" date="2018-10" db="EMBL/GenBank/DDBJ databases">
        <title>Genome sequence of Verticillium nonalfalfae VnAa140.</title>
        <authorList>
            <person name="Stajich J.E."/>
            <person name="Kasson M.T."/>
        </authorList>
    </citation>
    <scope>NUCLEOTIDE SEQUENCE [LARGE SCALE GENOMIC DNA]</scope>
    <source>
        <strain evidence="9 10">VnAa140</strain>
    </source>
</reference>
<evidence type="ECO:0000259" key="8">
    <source>
        <dbReference type="Pfam" id="PF20684"/>
    </source>
</evidence>
<keyword evidence="2 7" id="KW-0812">Transmembrane</keyword>
<dbReference type="EMBL" id="RBVV01000013">
    <property type="protein sequence ID" value="RNJ59777.1"/>
    <property type="molecule type" value="Genomic_DNA"/>
</dbReference>
<comment type="subcellular location">
    <subcellularLocation>
        <location evidence="1">Membrane</location>
        <topology evidence="1">Multi-pass membrane protein</topology>
    </subcellularLocation>
</comment>
<gene>
    <name evidence="9" type="ORF">D7B24_001504</name>
</gene>
<dbReference type="PANTHER" id="PTHR33048:SF42">
    <property type="entry name" value="INTEGRAL MEMBRANE PROTEIN"/>
    <property type="match status" value="1"/>
</dbReference>
<dbReference type="RefSeq" id="XP_028497935.1">
    <property type="nucleotide sequence ID" value="XM_028635733.1"/>
</dbReference>
<evidence type="ECO:0000256" key="2">
    <source>
        <dbReference type="ARBA" id="ARBA00022692"/>
    </source>
</evidence>
<sequence>MEYIPPEAVDNAATKVLASIWPMVAISTIFFALRIYCRVTRSGQTWWDDYILGLGWLLLLTAAAVLTEAMLLGHLTHHEKDPLKVGVLVRTTHTCHLLSLALTKASFAVTLLRFSSKIQKYIIWFIIASIGFLFIFHVFAQWKKVCGDISPYVLPGQCWDVKNPGIINIVSSLGNVAYSALTDFVLAFLPWRVIWGLHMNRAEKISVSVAMSFGVIAGVTGIMKAVQSVTTMNPLDKKFLHNILLFWVFSLAEPSSTIIAASVPVLRVLIRDAGRSTNYAGSSPGPNGYLKSTNSKFHVHSQAATRRTAVHPSEAALDDADSDRSILGNDHQKFPTGIAMTTEISVEFEDGGGQQQKGNDSYEMQPSRLMRRTSVLGGDAGRSVSRQV</sequence>
<evidence type="ECO:0000256" key="3">
    <source>
        <dbReference type="ARBA" id="ARBA00022989"/>
    </source>
</evidence>
<evidence type="ECO:0000256" key="5">
    <source>
        <dbReference type="ARBA" id="ARBA00038359"/>
    </source>
</evidence>
<feature type="transmembrane region" description="Helical" evidence="7">
    <location>
        <begin position="207"/>
        <end position="226"/>
    </location>
</feature>
<evidence type="ECO:0000313" key="9">
    <source>
        <dbReference type="EMBL" id="RNJ59777.1"/>
    </source>
</evidence>
<dbReference type="Proteomes" id="UP000267145">
    <property type="component" value="Unassembled WGS sequence"/>
</dbReference>
<evidence type="ECO:0000256" key="6">
    <source>
        <dbReference type="SAM" id="MobiDB-lite"/>
    </source>
</evidence>
<feature type="transmembrane region" description="Helical" evidence="7">
    <location>
        <begin position="20"/>
        <end position="37"/>
    </location>
</feature>
<feature type="region of interest" description="Disordered" evidence="6">
    <location>
        <begin position="349"/>
        <end position="388"/>
    </location>
</feature>
<proteinExistence type="inferred from homology"/>
<keyword evidence="4 7" id="KW-0472">Membrane</keyword>
<protein>
    <recommendedName>
        <fullName evidence="8">Rhodopsin domain-containing protein</fullName>
    </recommendedName>
</protein>
<evidence type="ECO:0000256" key="4">
    <source>
        <dbReference type="ARBA" id="ARBA00023136"/>
    </source>
</evidence>